<dbReference type="GO" id="GO:0030288">
    <property type="term" value="C:outer membrane-bounded periplasmic space"/>
    <property type="evidence" value="ECO:0007669"/>
    <property type="project" value="TreeGrafter"/>
</dbReference>
<comment type="similarity">
    <text evidence="1">Belongs to the bacterial solute-binding protein ModA family.</text>
</comment>
<dbReference type="PANTHER" id="PTHR30632">
    <property type="entry name" value="MOLYBDATE-BINDING PERIPLASMIC PROTEIN"/>
    <property type="match status" value="1"/>
</dbReference>
<reference evidence="8 9" key="1">
    <citation type="submission" date="2019-02" db="EMBL/GenBank/DDBJ databases">
        <title>WGS of Pseudoxanthomonas species novum from clinical isolates.</title>
        <authorList>
            <person name="Bernier A.-M."/>
            <person name="Bernard K."/>
            <person name="Vachon A."/>
        </authorList>
    </citation>
    <scope>NUCLEOTIDE SEQUENCE [LARGE SCALE GENOMIC DNA]</scope>
    <source>
        <strain evidence="8 9">NML171202</strain>
    </source>
</reference>
<proteinExistence type="inferred from homology"/>
<feature type="binding site" evidence="6">
    <location>
        <position position="178"/>
    </location>
    <ligand>
        <name>molybdate</name>
        <dbReference type="ChEBI" id="CHEBI:36264"/>
    </ligand>
</feature>
<dbReference type="InterPro" id="IPR050682">
    <property type="entry name" value="ModA/WtpA"/>
</dbReference>
<feature type="binding site" evidence="6">
    <location>
        <position position="39"/>
    </location>
    <ligand>
        <name>molybdate</name>
        <dbReference type="ChEBI" id="CHEBI:36264"/>
    </ligand>
</feature>
<dbReference type="PIRSF" id="PIRSF004846">
    <property type="entry name" value="ModA"/>
    <property type="match status" value="1"/>
</dbReference>
<evidence type="ECO:0000256" key="6">
    <source>
        <dbReference type="PIRSR" id="PIRSR004846-1"/>
    </source>
</evidence>
<keyword evidence="4 7" id="KW-0732">Signal</keyword>
<comment type="caution">
    <text evidence="8">The sequence shown here is derived from an EMBL/GenBank/DDBJ whole genome shotgun (WGS) entry which is preliminary data.</text>
</comment>
<dbReference type="GO" id="GO:1901359">
    <property type="term" value="F:tungstate binding"/>
    <property type="evidence" value="ECO:0007669"/>
    <property type="project" value="UniProtKB-ARBA"/>
</dbReference>
<evidence type="ECO:0000256" key="5">
    <source>
        <dbReference type="ARBA" id="ARBA00062515"/>
    </source>
</evidence>
<dbReference type="Gene3D" id="3.40.190.10">
    <property type="entry name" value="Periplasmic binding protein-like II"/>
    <property type="match status" value="2"/>
</dbReference>
<keyword evidence="2 6" id="KW-0500">Molybdenum</keyword>
<feature type="chain" id="PRO_5020636589" evidence="7">
    <location>
        <begin position="27"/>
        <end position="273"/>
    </location>
</feature>
<feature type="binding site" evidence="6">
    <location>
        <position position="196"/>
    </location>
    <ligand>
        <name>molybdate</name>
        <dbReference type="ChEBI" id="CHEBI:36264"/>
    </ligand>
</feature>
<dbReference type="NCBIfam" id="TIGR01256">
    <property type="entry name" value="modA"/>
    <property type="match status" value="1"/>
</dbReference>
<evidence type="ECO:0000313" key="9">
    <source>
        <dbReference type="Proteomes" id="UP000291286"/>
    </source>
</evidence>
<dbReference type="CDD" id="cd13536">
    <property type="entry name" value="PBP2_EcModA"/>
    <property type="match status" value="1"/>
</dbReference>
<evidence type="ECO:0000313" key="8">
    <source>
        <dbReference type="EMBL" id="TAA31474.1"/>
    </source>
</evidence>
<dbReference type="AlphaFoldDB" id="A0A4Q8LLN8"/>
<dbReference type="GO" id="GO:0015689">
    <property type="term" value="P:molybdate ion transport"/>
    <property type="evidence" value="ECO:0007669"/>
    <property type="project" value="InterPro"/>
</dbReference>
<comment type="subunit">
    <text evidence="5">The complex is composed of two ATP-binding proteins (ModC), two transmembrane proteins (ModB) and a solute-binding protein (ModA).</text>
</comment>
<dbReference type="RefSeq" id="WP_130517419.1">
    <property type="nucleotide sequence ID" value="NZ_SHMA01000003.1"/>
</dbReference>
<dbReference type="GO" id="GO:0046872">
    <property type="term" value="F:metal ion binding"/>
    <property type="evidence" value="ECO:0007669"/>
    <property type="project" value="UniProtKB-KW"/>
</dbReference>
<dbReference type="NCBIfam" id="NF007958">
    <property type="entry name" value="PRK10677.1"/>
    <property type="match status" value="1"/>
</dbReference>
<protein>
    <submittedName>
        <fullName evidence="8">Molybdate ABC transporter substrate-binding protein</fullName>
    </submittedName>
</protein>
<evidence type="ECO:0000256" key="1">
    <source>
        <dbReference type="ARBA" id="ARBA00009175"/>
    </source>
</evidence>
<feature type="binding site" evidence="6">
    <location>
        <position position="151"/>
    </location>
    <ligand>
        <name>molybdate</name>
        <dbReference type="ChEBI" id="CHEBI:36264"/>
    </ligand>
</feature>
<evidence type="ECO:0000256" key="3">
    <source>
        <dbReference type="ARBA" id="ARBA00022723"/>
    </source>
</evidence>
<organism evidence="8 9">
    <name type="scientific">Pseudoxanthomonas winnipegensis</name>
    <dbReference type="NCBI Taxonomy" id="2480810"/>
    <lineage>
        <taxon>Bacteria</taxon>
        <taxon>Pseudomonadati</taxon>
        <taxon>Pseudomonadota</taxon>
        <taxon>Gammaproteobacteria</taxon>
        <taxon>Lysobacterales</taxon>
        <taxon>Lysobacteraceae</taxon>
        <taxon>Pseudoxanthomonas</taxon>
    </lineage>
</organism>
<evidence type="ECO:0000256" key="7">
    <source>
        <dbReference type="SAM" id="SignalP"/>
    </source>
</evidence>
<evidence type="ECO:0000256" key="4">
    <source>
        <dbReference type="ARBA" id="ARBA00022729"/>
    </source>
</evidence>
<dbReference type="SUPFAM" id="SSF53850">
    <property type="entry name" value="Periplasmic binding protein-like II"/>
    <property type="match status" value="1"/>
</dbReference>
<sequence>MTRLLPHLLRAGLVLFAATAALAAQAAAPAPVTVFAAASLKESMDQAAALYQKTTGTPVTVSYAASSTLARQIEQGAPADVFVSADLEWMDYLQQRALIDPASRRNLLGNTLVLVAPKASAAQVRLTQPGALDKALGDGRLAVGQVNAVPAGKYAKAALTSLRLWDGVQGRLAESDSVRSALLLVSRGESPLGIVYGSDAAADANVRVVDTFPASSHPAIVYPVATLKAGTAPARAAFVQWLGTAPARAAFVQWLGTAPAQAIFRQHGFTVLP</sequence>
<dbReference type="Proteomes" id="UP000291286">
    <property type="component" value="Unassembled WGS sequence"/>
</dbReference>
<accession>A0A4Q8LLN8</accession>
<dbReference type="PANTHER" id="PTHR30632:SF17">
    <property type="entry name" value="MOLYBDATE-BINDING PROTEIN MODA"/>
    <property type="match status" value="1"/>
</dbReference>
<dbReference type="Pfam" id="PF13531">
    <property type="entry name" value="SBP_bac_11"/>
    <property type="match status" value="1"/>
</dbReference>
<gene>
    <name evidence="8" type="ORF">EA661_07880</name>
</gene>
<name>A0A4Q8LLN8_9GAMM</name>
<feature type="binding site" evidence="6">
    <location>
        <position position="66"/>
    </location>
    <ligand>
        <name>molybdate</name>
        <dbReference type="ChEBI" id="CHEBI:36264"/>
    </ligand>
</feature>
<evidence type="ECO:0000256" key="2">
    <source>
        <dbReference type="ARBA" id="ARBA00022505"/>
    </source>
</evidence>
<keyword evidence="3 6" id="KW-0479">Metal-binding</keyword>
<dbReference type="EMBL" id="SHMB01000002">
    <property type="protein sequence ID" value="TAA31474.1"/>
    <property type="molecule type" value="Genomic_DNA"/>
</dbReference>
<feature type="signal peptide" evidence="7">
    <location>
        <begin position="1"/>
        <end position="26"/>
    </location>
</feature>
<dbReference type="GO" id="GO:0030973">
    <property type="term" value="F:molybdate ion binding"/>
    <property type="evidence" value="ECO:0007669"/>
    <property type="project" value="TreeGrafter"/>
</dbReference>
<dbReference type="InterPro" id="IPR005950">
    <property type="entry name" value="ModA"/>
</dbReference>
<dbReference type="FunFam" id="3.40.190.10:FF:000035">
    <property type="entry name" value="Molybdate ABC transporter substrate-binding protein"/>
    <property type="match status" value="1"/>
</dbReference>